<dbReference type="InterPro" id="IPR024486">
    <property type="entry name" value="DUF2617"/>
</dbReference>
<proteinExistence type="predicted"/>
<keyword evidence="1" id="KW-0812">Transmembrane</keyword>
<organism evidence="2 3">
    <name type="scientific">Natronoglycomyces albus</name>
    <dbReference type="NCBI Taxonomy" id="2811108"/>
    <lineage>
        <taxon>Bacteria</taxon>
        <taxon>Bacillati</taxon>
        <taxon>Actinomycetota</taxon>
        <taxon>Actinomycetes</taxon>
        <taxon>Glycomycetales</taxon>
        <taxon>Glycomycetaceae</taxon>
        <taxon>Natronoglycomyces</taxon>
    </lineage>
</organism>
<dbReference type="Pfam" id="PF10936">
    <property type="entry name" value="DUF2617"/>
    <property type="match status" value="1"/>
</dbReference>
<reference evidence="2" key="1">
    <citation type="submission" date="2021-02" db="EMBL/GenBank/DDBJ databases">
        <title>Natronoglycomyces albus gen. nov., sp. nov, a haloalkaliphilic actinobacterium from a soda solonchak soil.</title>
        <authorList>
            <person name="Sorokin D.Y."/>
            <person name="Khijniak T.V."/>
            <person name="Zakharycheva A.P."/>
            <person name="Boueva O.V."/>
            <person name="Ariskina E.V."/>
            <person name="Hahnke R.L."/>
            <person name="Bunk B."/>
            <person name="Sproer C."/>
            <person name="Schumann P."/>
            <person name="Evtushenko L.I."/>
            <person name="Kublanov I.V."/>
        </authorList>
    </citation>
    <scope>NUCLEOTIDE SEQUENCE</scope>
    <source>
        <strain evidence="2">DSM 106290</strain>
    </source>
</reference>
<sequence length="340" mass="36994">MDVSARSLSFATDAPDIPILNELSVKTGNLSLSLRLLGASHQAVVTCPDGTLSETVAYRDDVDPYLPASHTQVCGEWVHQFSSLTETVPWSQLRDRAHAQHSEAKYNPDLLVGVFGAEREALTALEITARDPLGWRTVHTYPQYGQIVTTHSVVRRRDQSSPARRLLPNRFPCTAPDHGNYLLTLILWSPDSSLDDSMQTKDVKVLVIIVVIVVGFIATAVACVNLGNDDPVDFIESTYTRSAHLDEDSGRAYTTDLTPAQVRSEIGGAVSPVDARTDAGNHYLQYAKYIIAVTATATGTKILIDDYRRGHQRHSVIITGWGWSSSPPSGFRGGGPGSGK</sequence>
<evidence type="ECO:0000313" key="2">
    <source>
        <dbReference type="EMBL" id="QSB06480.1"/>
    </source>
</evidence>
<dbReference type="EMBL" id="CP070496">
    <property type="protein sequence ID" value="QSB06480.1"/>
    <property type="molecule type" value="Genomic_DNA"/>
</dbReference>
<keyword evidence="1" id="KW-0472">Membrane</keyword>
<dbReference type="AlphaFoldDB" id="A0A895XW78"/>
<gene>
    <name evidence="2" type="ORF">JQS30_06145</name>
</gene>
<evidence type="ECO:0000313" key="3">
    <source>
        <dbReference type="Proteomes" id="UP000662939"/>
    </source>
</evidence>
<evidence type="ECO:0000256" key="1">
    <source>
        <dbReference type="SAM" id="Phobius"/>
    </source>
</evidence>
<dbReference type="InterPro" id="IPR025341">
    <property type="entry name" value="DUF4247"/>
</dbReference>
<feature type="transmembrane region" description="Helical" evidence="1">
    <location>
        <begin position="205"/>
        <end position="227"/>
    </location>
</feature>
<accession>A0A895XW78</accession>
<dbReference type="Proteomes" id="UP000662939">
    <property type="component" value="Chromosome"/>
</dbReference>
<protein>
    <submittedName>
        <fullName evidence="2">DUF2617 family protein</fullName>
    </submittedName>
</protein>
<keyword evidence="1" id="KW-1133">Transmembrane helix</keyword>
<name>A0A895XW78_9ACTN</name>
<keyword evidence="3" id="KW-1185">Reference proteome</keyword>
<dbReference type="KEGG" id="nav:JQS30_06145"/>
<feature type="transmembrane region" description="Helical" evidence="1">
    <location>
        <begin position="286"/>
        <end position="304"/>
    </location>
</feature>
<dbReference type="Pfam" id="PF14042">
    <property type="entry name" value="DUF4247"/>
    <property type="match status" value="1"/>
</dbReference>